<sequence>MKNISLIGPRGVGKSKISRRLSKITGRPVLSTDMIAVYENGGIAIPDFIKKSSGDWRPFRELEFRILERIQNSDGIILDCGGGILFDLDSSGREIPSERKIQLLRKISIVFSLSRPIDFLIEKVQNDPTRPSLSNEISYRNLLESRLPHYRASSDVQLNLGDRKTEDICDEILKRASWI</sequence>
<keyword evidence="4 7" id="KW-0418">Kinase</keyword>
<dbReference type="OrthoDB" id="9800332at2"/>
<evidence type="ECO:0000313" key="10">
    <source>
        <dbReference type="Proteomes" id="UP000231962"/>
    </source>
</evidence>
<dbReference type="InterPro" id="IPR027417">
    <property type="entry name" value="P-loop_NTPase"/>
</dbReference>
<feature type="binding site" evidence="7">
    <location>
        <position position="146"/>
    </location>
    <ligand>
        <name>substrate</name>
    </ligand>
</feature>
<dbReference type="InterPro" id="IPR000623">
    <property type="entry name" value="Shikimate_kinase/TSH1"/>
</dbReference>
<comment type="subunit">
    <text evidence="7">Monomer.</text>
</comment>
<feature type="binding site" evidence="7">
    <location>
        <position position="130"/>
    </location>
    <ligand>
        <name>ATP</name>
        <dbReference type="ChEBI" id="CHEBI:30616"/>
    </ligand>
</feature>
<feature type="binding site" evidence="7">
    <location>
        <position position="33"/>
    </location>
    <ligand>
        <name>substrate</name>
    </ligand>
</feature>
<evidence type="ECO:0000256" key="5">
    <source>
        <dbReference type="ARBA" id="ARBA00022840"/>
    </source>
</evidence>
<keyword evidence="6 7" id="KW-0057">Aromatic amino acid biosynthesis</keyword>
<dbReference type="GO" id="GO:0000287">
    <property type="term" value="F:magnesium ion binding"/>
    <property type="evidence" value="ECO:0007669"/>
    <property type="project" value="UniProtKB-UniRule"/>
</dbReference>
<dbReference type="Proteomes" id="UP000231990">
    <property type="component" value="Unassembled WGS sequence"/>
</dbReference>
<reference evidence="10 11" key="1">
    <citation type="submission" date="2017-07" db="EMBL/GenBank/DDBJ databases">
        <title>Leptospira spp. isolated from tropical soils.</title>
        <authorList>
            <person name="Thibeaux R."/>
            <person name="Iraola G."/>
            <person name="Ferres I."/>
            <person name="Bierque E."/>
            <person name="Girault D."/>
            <person name="Soupe-Gilbert M.-E."/>
            <person name="Picardeau M."/>
            <person name="Goarant C."/>
        </authorList>
    </citation>
    <scope>NUCLEOTIDE SEQUENCE [LARGE SCALE GENOMIC DNA]</scope>
    <source>
        <strain evidence="9 11">FH1-B-B1</strain>
        <strain evidence="8 10">FH1-B-C1</strain>
    </source>
</reference>
<feature type="binding site" evidence="7">
    <location>
        <position position="163"/>
    </location>
    <ligand>
        <name>ATP</name>
        <dbReference type="ChEBI" id="CHEBI:30616"/>
    </ligand>
</feature>
<dbReference type="HAMAP" id="MF_00109">
    <property type="entry name" value="Shikimate_kinase"/>
    <property type="match status" value="1"/>
</dbReference>
<evidence type="ECO:0000256" key="2">
    <source>
        <dbReference type="ARBA" id="ARBA00022679"/>
    </source>
</evidence>
<dbReference type="PRINTS" id="PR01100">
    <property type="entry name" value="SHIKIMTKNASE"/>
</dbReference>
<dbReference type="Pfam" id="PF01202">
    <property type="entry name" value="SKI"/>
    <property type="match status" value="1"/>
</dbReference>
<keyword evidence="5 7" id="KW-0067">ATP-binding</keyword>
<comment type="subcellular location">
    <subcellularLocation>
        <location evidence="7">Cytoplasm</location>
    </subcellularLocation>
</comment>
<dbReference type="EC" id="2.7.1.71" evidence="7"/>
<evidence type="ECO:0000256" key="6">
    <source>
        <dbReference type="ARBA" id="ARBA00023141"/>
    </source>
</evidence>
<dbReference type="GO" id="GO:0009073">
    <property type="term" value="P:aromatic amino acid family biosynthetic process"/>
    <property type="evidence" value="ECO:0007669"/>
    <property type="project" value="UniProtKB-KW"/>
</dbReference>
<keyword evidence="7" id="KW-0963">Cytoplasm</keyword>
<dbReference type="Gene3D" id="3.40.50.300">
    <property type="entry name" value="P-loop containing nucleotide triphosphate hydrolases"/>
    <property type="match status" value="1"/>
</dbReference>
<dbReference type="RefSeq" id="WP_100712674.1">
    <property type="nucleotide sequence ID" value="NZ_NPDY01000002.1"/>
</dbReference>
<dbReference type="AlphaFoldDB" id="A0A2M9ZP69"/>
<dbReference type="EMBL" id="NPDY01000002">
    <property type="protein sequence ID" value="PJZ70667.1"/>
    <property type="molecule type" value="Genomic_DNA"/>
</dbReference>
<proteinExistence type="inferred from homology"/>
<feature type="binding site" evidence="7">
    <location>
        <position position="15"/>
    </location>
    <ligand>
        <name>Mg(2+)</name>
        <dbReference type="ChEBI" id="CHEBI:18420"/>
    </ligand>
</feature>
<evidence type="ECO:0000256" key="1">
    <source>
        <dbReference type="ARBA" id="ARBA00022605"/>
    </source>
</evidence>
<dbReference type="Proteomes" id="UP000231962">
    <property type="component" value="Unassembled WGS sequence"/>
</dbReference>
<comment type="similarity">
    <text evidence="7">Belongs to the shikimate kinase family.</text>
</comment>
<dbReference type="GO" id="GO:0009423">
    <property type="term" value="P:chorismate biosynthetic process"/>
    <property type="evidence" value="ECO:0007669"/>
    <property type="project" value="UniProtKB-UniRule"/>
</dbReference>
<dbReference type="PANTHER" id="PTHR21087:SF16">
    <property type="entry name" value="SHIKIMATE KINASE 1, CHLOROPLASTIC"/>
    <property type="match status" value="1"/>
</dbReference>
<keyword evidence="7" id="KW-0479">Metal-binding</keyword>
<organism evidence="9 11">
    <name type="scientific">Leptospira perolatii</name>
    <dbReference type="NCBI Taxonomy" id="2023191"/>
    <lineage>
        <taxon>Bacteria</taxon>
        <taxon>Pseudomonadati</taxon>
        <taxon>Spirochaetota</taxon>
        <taxon>Spirochaetia</taxon>
        <taxon>Leptospirales</taxon>
        <taxon>Leptospiraceae</taxon>
        <taxon>Leptospira</taxon>
    </lineage>
</organism>
<dbReference type="GO" id="GO:0008652">
    <property type="term" value="P:amino acid biosynthetic process"/>
    <property type="evidence" value="ECO:0007669"/>
    <property type="project" value="UniProtKB-KW"/>
</dbReference>
<comment type="function">
    <text evidence="7">Catalyzes the specific phosphorylation of the 3-hydroxyl group of shikimic acid using ATP as a cosubstrate.</text>
</comment>
<gene>
    <name evidence="7" type="primary">aroK</name>
    <name evidence="8" type="ORF">CH360_03825</name>
    <name evidence="9" type="ORF">CH373_06965</name>
</gene>
<feature type="binding site" evidence="7">
    <location>
        <position position="82"/>
    </location>
    <ligand>
        <name>substrate</name>
    </ligand>
</feature>
<dbReference type="EMBL" id="NPDZ01000003">
    <property type="protein sequence ID" value="PJZ73878.1"/>
    <property type="molecule type" value="Genomic_DNA"/>
</dbReference>
<evidence type="ECO:0000256" key="4">
    <source>
        <dbReference type="ARBA" id="ARBA00022777"/>
    </source>
</evidence>
<dbReference type="GO" id="GO:0005524">
    <property type="term" value="F:ATP binding"/>
    <property type="evidence" value="ECO:0007669"/>
    <property type="project" value="UniProtKB-UniRule"/>
</dbReference>
<comment type="cofactor">
    <cofactor evidence="7">
        <name>Mg(2+)</name>
        <dbReference type="ChEBI" id="CHEBI:18420"/>
    </cofactor>
    <text evidence="7">Binds 1 Mg(2+) ion per subunit.</text>
</comment>
<feature type="binding site" evidence="7">
    <location>
        <begin position="11"/>
        <end position="16"/>
    </location>
    <ligand>
        <name>ATP</name>
        <dbReference type="ChEBI" id="CHEBI:30616"/>
    </ligand>
</feature>
<keyword evidence="2 7" id="KW-0808">Transferase</keyword>
<comment type="pathway">
    <text evidence="7">Metabolic intermediate biosynthesis; chorismate biosynthesis; chorismate from D-erythrose 4-phosphate and phosphoenolpyruvate: step 5/7.</text>
</comment>
<comment type="caution">
    <text evidence="9">The sequence shown here is derived from an EMBL/GenBank/DDBJ whole genome shotgun (WGS) entry which is preliminary data.</text>
</comment>
<dbReference type="UniPathway" id="UPA00053">
    <property type="reaction ID" value="UER00088"/>
</dbReference>
<evidence type="ECO:0000313" key="9">
    <source>
        <dbReference type="EMBL" id="PJZ73878.1"/>
    </source>
</evidence>
<keyword evidence="7" id="KW-0460">Magnesium</keyword>
<evidence type="ECO:0000256" key="7">
    <source>
        <dbReference type="HAMAP-Rule" id="MF_00109"/>
    </source>
</evidence>
<feature type="binding site" evidence="7">
    <location>
        <position position="60"/>
    </location>
    <ligand>
        <name>substrate</name>
    </ligand>
</feature>
<dbReference type="InterPro" id="IPR031322">
    <property type="entry name" value="Shikimate/glucono_kinase"/>
</dbReference>
<dbReference type="PANTHER" id="PTHR21087">
    <property type="entry name" value="SHIKIMATE KINASE"/>
    <property type="match status" value="1"/>
</dbReference>
<comment type="catalytic activity">
    <reaction evidence="7">
        <text>shikimate + ATP = 3-phosphoshikimate + ADP + H(+)</text>
        <dbReference type="Rhea" id="RHEA:13121"/>
        <dbReference type="ChEBI" id="CHEBI:15378"/>
        <dbReference type="ChEBI" id="CHEBI:30616"/>
        <dbReference type="ChEBI" id="CHEBI:36208"/>
        <dbReference type="ChEBI" id="CHEBI:145989"/>
        <dbReference type="ChEBI" id="CHEBI:456216"/>
        <dbReference type="EC" id="2.7.1.71"/>
    </reaction>
</comment>
<dbReference type="GO" id="GO:0005829">
    <property type="term" value="C:cytosol"/>
    <property type="evidence" value="ECO:0007669"/>
    <property type="project" value="TreeGrafter"/>
</dbReference>
<keyword evidence="3 7" id="KW-0547">Nucleotide-binding</keyword>
<keyword evidence="1 7" id="KW-0028">Amino-acid biosynthesis</keyword>
<evidence type="ECO:0000256" key="3">
    <source>
        <dbReference type="ARBA" id="ARBA00022741"/>
    </source>
</evidence>
<dbReference type="SUPFAM" id="SSF52540">
    <property type="entry name" value="P-loop containing nucleoside triphosphate hydrolases"/>
    <property type="match status" value="1"/>
</dbReference>
<evidence type="ECO:0000313" key="8">
    <source>
        <dbReference type="EMBL" id="PJZ70667.1"/>
    </source>
</evidence>
<dbReference type="GO" id="GO:0004765">
    <property type="term" value="F:shikimate kinase activity"/>
    <property type="evidence" value="ECO:0007669"/>
    <property type="project" value="UniProtKB-UniRule"/>
</dbReference>
<protein>
    <recommendedName>
        <fullName evidence="7">Shikimate kinase</fullName>
        <shortName evidence="7">SK</shortName>
        <ecNumber evidence="7">2.7.1.71</ecNumber>
    </recommendedName>
</protein>
<keyword evidence="10" id="KW-1185">Reference proteome</keyword>
<accession>A0A2M9ZP69</accession>
<evidence type="ECO:0000313" key="11">
    <source>
        <dbReference type="Proteomes" id="UP000231990"/>
    </source>
</evidence>
<name>A0A2M9ZP69_9LEPT</name>